<comment type="subunit">
    <text evidence="9">Component of the Mediator complex.</text>
</comment>
<comment type="similarity">
    <text evidence="2 9">Belongs to the Mediator complex subunit 10 family.</text>
</comment>
<dbReference type="GO" id="GO:0006357">
    <property type="term" value="P:regulation of transcription by RNA polymerase II"/>
    <property type="evidence" value="ECO:0007669"/>
    <property type="project" value="InterPro"/>
</dbReference>
<dbReference type="InterPro" id="IPR019145">
    <property type="entry name" value="Mediator_Med10"/>
</dbReference>
<evidence type="ECO:0000256" key="2">
    <source>
        <dbReference type="ARBA" id="ARBA00005389"/>
    </source>
</evidence>
<name>M3HPY1_CANMX</name>
<sequence length="154" mass="17156">MTTGTLEPTPSNEPLIKAAENVSNLIESFIELGVLVHDNQGTPQSNQATINKLNQLIIQLKDTNENSVKSLTDFPVPIDVISYIEDGRNPDIYTREFIEVNAKSNARLKGKMKGFKQLRDVLGDKLKQEFPGLSDNVDNIIKRTDMNDESINGN</sequence>
<comment type="function">
    <text evidence="9">Component of the Mediator complex, a coactivator involved in the regulated transcription of nearly all RNA polymerase II-dependent genes. Mediator functions as a bridge to convey information from gene-specific regulatory proteins to the basal RNA polymerase II transcription machinery. Mediator is recruited to promoters by direct interactions with regulatory proteins and serves as a scaffold for the assembly of a functional preinitiation complex with RNA polymerase II and the general transcription factors.</text>
</comment>
<dbReference type="OMA" id="QYQRAKM"/>
<dbReference type="AlphaFoldDB" id="M3HPY1"/>
<evidence type="ECO:0000256" key="3">
    <source>
        <dbReference type="ARBA" id="ARBA00019617"/>
    </source>
</evidence>
<dbReference type="eggNOG" id="KOG3046">
    <property type="taxonomic scope" value="Eukaryota"/>
</dbReference>
<protein>
    <recommendedName>
        <fullName evidence="3 9">Mediator of RNA polymerase II transcription subunit 10</fullName>
    </recommendedName>
    <alternativeName>
        <fullName evidence="8 9">Mediator complex subunit 10</fullName>
    </alternativeName>
</protein>
<dbReference type="Proteomes" id="UP000011777">
    <property type="component" value="Unassembled WGS sequence"/>
</dbReference>
<dbReference type="GO" id="GO:0016592">
    <property type="term" value="C:mediator complex"/>
    <property type="evidence" value="ECO:0007669"/>
    <property type="project" value="InterPro"/>
</dbReference>
<evidence type="ECO:0000256" key="4">
    <source>
        <dbReference type="ARBA" id="ARBA00023015"/>
    </source>
</evidence>
<evidence type="ECO:0000256" key="1">
    <source>
        <dbReference type="ARBA" id="ARBA00004123"/>
    </source>
</evidence>
<evidence type="ECO:0000256" key="6">
    <source>
        <dbReference type="ARBA" id="ARBA00023163"/>
    </source>
</evidence>
<dbReference type="Pfam" id="PF09748">
    <property type="entry name" value="Med10"/>
    <property type="match status" value="1"/>
</dbReference>
<keyword evidence="4 9" id="KW-0805">Transcription regulation</keyword>
<keyword evidence="11" id="KW-1185">Reference proteome</keyword>
<keyword evidence="6 9" id="KW-0804">Transcription</keyword>
<dbReference type="HOGENOM" id="CLU_096169_1_0_1"/>
<evidence type="ECO:0000256" key="9">
    <source>
        <dbReference type="RuleBase" id="RU364146"/>
    </source>
</evidence>
<dbReference type="GO" id="GO:0003712">
    <property type="term" value="F:transcription coregulator activity"/>
    <property type="evidence" value="ECO:0007669"/>
    <property type="project" value="InterPro"/>
</dbReference>
<keyword evidence="7 9" id="KW-0539">Nucleus</keyword>
<comment type="subcellular location">
    <subcellularLocation>
        <location evidence="1 9">Nucleus</location>
    </subcellularLocation>
</comment>
<evidence type="ECO:0000256" key="8">
    <source>
        <dbReference type="ARBA" id="ARBA00032004"/>
    </source>
</evidence>
<dbReference type="STRING" id="1245528.M3HPY1"/>
<reference evidence="10 11" key="1">
    <citation type="submission" date="2013-02" db="EMBL/GenBank/DDBJ databases">
        <title>Genome sequence of Candida maltosa Xu316, a potential industrial strain for xylitol and ethanol production.</title>
        <authorList>
            <person name="Yu J."/>
            <person name="Wang Q."/>
            <person name="Geng X."/>
            <person name="Bao W."/>
            <person name="He P."/>
            <person name="Cai J."/>
        </authorList>
    </citation>
    <scope>NUCLEOTIDE SEQUENCE [LARGE SCALE GENOMIC DNA]</scope>
    <source>
        <strain evidence="11">Xu316</strain>
    </source>
</reference>
<keyword evidence="5 9" id="KW-0010">Activator</keyword>
<dbReference type="PANTHER" id="PTHR13345:SF13">
    <property type="entry name" value="MEDIATOR OF RNA POLYMERASE II TRANSCRIPTION SUBUNIT 10"/>
    <property type="match status" value="1"/>
</dbReference>
<dbReference type="OrthoDB" id="337270at2759"/>
<evidence type="ECO:0000256" key="7">
    <source>
        <dbReference type="ARBA" id="ARBA00023242"/>
    </source>
</evidence>
<proteinExistence type="inferred from homology"/>
<gene>
    <name evidence="9" type="primary">MED10</name>
    <name evidence="10" type="ORF">G210_5672</name>
</gene>
<comment type="caution">
    <text evidence="10">The sequence shown here is derived from an EMBL/GenBank/DDBJ whole genome shotgun (WGS) entry which is preliminary data.</text>
</comment>
<evidence type="ECO:0000313" key="11">
    <source>
        <dbReference type="Proteomes" id="UP000011777"/>
    </source>
</evidence>
<evidence type="ECO:0000313" key="10">
    <source>
        <dbReference type="EMBL" id="EMG49532.1"/>
    </source>
</evidence>
<evidence type="ECO:0000256" key="5">
    <source>
        <dbReference type="ARBA" id="ARBA00023159"/>
    </source>
</evidence>
<dbReference type="PANTHER" id="PTHR13345">
    <property type="entry name" value="MEDIATOR OF RNA POLYMERASE II TRANSCRIPTION SUBUNIT 10"/>
    <property type="match status" value="1"/>
</dbReference>
<accession>M3HPY1</accession>
<organism evidence="10 11">
    <name type="scientific">Candida maltosa (strain Xu316)</name>
    <name type="common">Yeast</name>
    <dbReference type="NCBI Taxonomy" id="1245528"/>
    <lineage>
        <taxon>Eukaryota</taxon>
        <taxon>Fungi</taxon>
        <taxon>Dikarya</taxon>
        <taxon>Ascomycota</taxon>
        <taxon>Saccharomycotina</taxon>
        <taxon>Pichiomycetes</taxon>
        <taxon>Debaryomycetaceae</taxon>
        <taxon>Candida/Lodderomyces clade</taxon>
        <taxon>Candida</taxon>
    </lineage>
</organism>
<dbReference type="EMBL" id="AOGT01000618">
    <property type="protein sequence ID" value="EMG49532.1"/>
    <property type="molecule type" value="Genomic_DNA"/>
</dbReference>